<evidence type="ECO:0000259" key="7">
    <source>
        <dbReference type="Pfam" id="PF16363"/>
    </source>
</evidence>
<dbReference type="EMBL" id="JABDTM020028470">
    <property type="protein sequence ID" value="KAH0808877.1"/>
    <property type="molecule type" value="Genomic_DNA"/>
</dbReference>
<evidence type="ECO:0000256" key="3">
    <source>
        <dbReference type="ARBA" id="ARBA00009263"/>
    </source>
</evidence>
<dbReference type="NCBIfam" id="TIGR01472">
    <property type="entry name" value="gmd"/>
    <property type="match status" value="1"/>
</dbReference>
<accession>A0A8J6H7P6</accession>
<dbReference type="InterPro" id="IPR016040">
    <property type="entry name" value="NAD(P)-bd_dom"/>
</dbReference>
<dbReference type="GO" id="GO:0008446">
    <property type="term" value="F:GDP-mannose 4,6-dehydratase activity"/>
    <property type="evidence" value="ECO:0007669"/>
    <property type="project" value="UniProtKB-EC"/>
</dbReference>
<dbReference type="EC" id="4.2.1.47" evidence="4"/>
<comment type="pathway">
    <text evidence="2">Nucleotide-sugar biosynthesis; GDP-L-fucose biosynthesis via de novo pathway; GDP-L-fucose from GDP-alpha-D-mannose: step 1/2.</text>
</comment>
<evidence type="ECO:0000313" key="9">
    <source>
        <dbReference type="Proteomes" id="UP000719412"/>
    </source>
</evidence>
<evidence type="ECO:0000256" key="2">
    <source>
        <dbReference type="ARBA" id="ARBA00004912"/>
    </source>
</evidence>
<organism evidence="8 9">
    <name type="scientific">Tenebrio molitor</name>
    <name type="common">Yellow mealworm beetle</name>
    <dbReference type="NCBI Taxonomy" id="7067"/>
    <lineage>
        <taxon>Eukaryota</taxon>
        <taxon>Metazoa</taxon>
        <taxon>Ecdysozoa</taxon>
        <taxon>Arthropoda</taxon>
        <taxon>Hexapoda</taxon>
        <taxon>Insecta</taxon>
        <taxon>Pterygota</taxon>
        <taxon>Neoptera</taxon>
        <taxon>Endopterygota</taxon>
        <taxon>Coleoptera</taxon>
        <taxon>Polyphaga</taxon>
        <taxon>Cucujiformia</taxon>
        <taxon>Tenebrionidae</taxon>
        <taxon>Tenebrio</taxon>
    </lineage>
</organism>
<comment type="similarity">
    <text evidence="3">Belongs to the NAD(P)-dependent epimerase/dehydratase family. GDP-mannose 4,6-dehydratase subfamily.</text>
</comment>
<dbReference type="Proteomes" id="UP000719412">
    <property type="component" value="Unassembled WGS sequence"/>
</dbReference>
<proteinExistence type="inferred from homology"/>
<dbReference type="Gene3D" id="3.40.50.720">
    <property type="entry name" value="NAD(P)-binding Rossmann-like Domain"/>
    <property type="match status" value="1"/>
</dbReference>
<reference evidence="8" key="2">
    <citation type="submission" date="2021-08" db="EMBL/GenBank/DDBJ databases">
        <authorList>
            <person name="Eriksson T."/>
        </authorList>
    </citation>
    <scope>NUCLEOTIDE SEQUENCE</scope>
    <source>
        <strain evidence="8">Stoneville</strain>
        <tissue evidence="8">Whole head</tissue>
    </source>
</reference>
<evidence type="ECO:0000256" key="6">
    <source>
        <dbReference type="ARBA" id="ARBA00031085"/>
    </source>
</evidence>
<dbReference type="Gene3D" id="3.90.25.10">
    <property type="entry name" value="UDP-galactose 4-epimerase, domain 1"/>
    <property type="match status" value="1"/>
</dbReference>
<dbReference type="HAMAP" id="MF_00955">
    <property type="entry name" value="GDP_Man_dehydratase"/>
    <property type="match status" value="1"/>
</dbReference>
<name>A0A8J6H7P6_TENMO</name>
<sequence length="390" mass="44265">MASGEDRKVALLTGITGQINYKFVPIRLFVFMCHVGKSALYSVDNPRNLNFQDGSYLAELLLGKGYEVHGIIRRSSSFNTSRIDHLHTDLYAHKGGKMHLHYGDMTDSSSLVKLINKIKPVEIYNLAAQSHVKVSFDLSEYTAEVDAVGTLRLLDAIRTCGLEKEVKFYQASTSELYGKVAEIPQNEKTPFYPRSPYACAKLYAYWIVVNYREAYSMFACNGILFNHESPRRGETFVTRKITREVAKIHLGLSQFLELGNLDSKRDWGHAKDYVEAMWLMLQQATPEDYVIASGEMHSVREFVLAAFQHVGKEIVWEGSGLDEVGKEKETGIVRVKVNPRYFRPTEVDLLLGDSSKARKKFNWAPKVPFKELVKDMMDSDIALMKKNPLA</sequence>
<feature type="domain" description="NAD(P)-binding" evidence="7">
    <location>
        <begin position="52"/>
        <end position="376"/>
    </location>
</feature>
<dbReference type="PANTHER" id="PTHR43715">
    <property type="entry name" value="GDP-MANNOSE 4,6-DEHYDRATASE"/>
    <property type="match status" value="1"/>
</dbReference>
<gene>
    <name evidence="8" type="ORF">GEV33_013915</name>
</gene>
<comment type="caution">
    <text evidence="8">The sequence shown here is derived from an EMBL/GenBank/DDBJ whole genome shotgun (WGS) entry which is preliminary data.</text>
</comment>
<dbReference type="Pfam" id="PF16363">
    <property type="entry name" value="GDP_Man_Dehyd"/>
    <property type="match status" value="1"/>
</dbReference>
<keyword evidence="9" id="KW-1185">Reference proteome</keyword>
<dbReference type="InterPro" id="IPR006368">
    <property type="entry name" value="GDP_Man_deHydtase"/>
</dbReference>
<dbReference type="InterPro" id="IPR036291">
    <property type="entry name" value="NAD(P)-bd_dom_sf"/>
</dbReference>
<evidence type="ECO:0000256" key="1">
    <source>
        <dbReference type="ARBA" id="ARBA00001937"/>
    </source>
</evidence>
<dbReference type="AlphaFoldDB" id="A0A8J6H7P6"/>
<dbReference type="PANTHER" id="PTHR43715:SF1">
    <property type="entry name" value="GDP-MANNOSE 4,6 DEHYDRATASE"/>
    <property type="match status" value="1"/>
</dbReference>
<evidence type="ECO:0000256" key="4">
    <source>
        <dbReference type="ARBA" id="ARBA00011989"/>
    </source>
</evidence>
<dbReference type="CDD" id="cd05260">
    <property type="entry name" value="GDP_MD_SDR_e"/>
    <property type="match status" value="1"/>
</dbReference>
<dbReference type="GO" id="GO:0042351">
    <property type="term" value="P:'de novo' GDP-L-fucose biosynthetic process"/>
    <property type="evidence" value="ECO:0007669"/>
    <property type="project" value="UniProtKB-UniPathway"/>
</dbReference>
<evidence type="ECO:0000313" key="8">
    <source>
        <dbReference type="EMBL" id="KAH0808877.1"/>
    </source>
</evidence>
<protein>
    <recommendedName>
        <fullName evidence="4">GDP-mannose 4,6-dehydratase</fullName>
        <ecNumber evidence="4">4.2.1.47</ecNumber>
    </recommendedName>
    <alternativeName>
        <fullName evidence="6">GDP-D-mannose dehydratase</fullName>
    </alternativeName>
</protein>
<dbReference type="UniPathway" id="UPA00128">
    <property type="reaction ID" value="UER00190"/>
</dbReference>
<evidence type="ECO:0000256" key="5">
    <source>
        <dbReference type="ARBA" id="ARBA00023239"/>
    </source>
</evidence>
<dbReference type="SUPFAM" id="SSF51735">
    <property type="entry name" value="NAD(P)-binding Rossmann-fold domains"/>
    <property type="match status" value="1"/>
</dbReference>
<dbReference type="FunFam" id="3.40.50.720:FF:000924">
    <property type="entry name" value="GDP-mannose 4,6 dehydratase"/>
    <property type="match status" value="1"/>
</dbReference>
<comment type="cofactor">
    <cofactor evidence="1">
        <name>NADP(+)</name>
        <dbReference type="ChEBI" id="CHEBI:58349"/>
    </cofactor>
</comment>
<keyword evidence="5" id="KW-0456">Lyase</keyword>
<reference evidence="8" key="1">
    <citation type="journal article" date="2020" name="J Insects Food Feed">
        <title>The yellow mealworm (Tenebrio molitor) genome: a resource for the emerging insects as food and feed industry.</title>
        <authorList>
            <person name="Eriksson T."/>
            <person name="Andere A."/>
            <person name="Kelstrup H."/>
            <person name="Emery V."/>
            <person name="Picard C."/>
        </authorList>
    </citation>
    <scope>NUCLEOTIDE SEQUENCE</scope>
    <source>
        <strain evidence="8">Stoneville</strain>
        <tissue evidence="8">Whole head</tissue>
    </source>
</reference>